<dbReference type="Proteomes" id="UP001159363">
    <property type="component" value="Chromosome 4"/>
</dbReference>
<reference evidence="1 2" key="1">
    <citation type="submission" date="2023-02" db="EMBL/GenBank/DDBJ databases">
        <title>LHISI_Scaffold_Assembly.</title>
        <authorList>
            <person name="Stuart O.P."/>
            <person name="Cleave R."/>
            <person name="Magrath M.J.L."/>
            <person name="Mikheyev A.S."/>
        </authorList>
    </citation>
    <scope>NUCLEOTIDE SEQUENCE [LARGE SCALE GENOMIC DNA]</scope>
    <source>
        <strain evidence="1">Daus_M_001</strain>
        <tissue evidence="1">Leg muscle</tissue>
    </source>
</reference>
<accession>A0ABQ9HEF0</accession>
<name>A0ABQ9HEF0_9NEOP</name>
<dbReference type="EMBL" id="JARBHB010000005">
    <property type="protein sequence ID" value="KAJ8882701.1"/>
    <property type="molecule type" value="Genomic_DNA"/>
</dbReference>
<evidence type="ECO:0000313" key="1">
    <source>
        <dbReference type="EMBL" id="KAJ8882701.1"/>
    </source>
</evidence>
<keyword evidence="2" id="KW-1185">Reference proteome</keyword>
<feature type="non-terminal residue" evidence="1">
    <location>
        <position position="224"/>
    </location>
</feature>
<evidence type="ECO:0000313" key="2">
    <source>
        <dbReference type="Proteomes" id="UP001159363"/>
    </source>
</evidence>
<organism evidence="1 2">
    <name type="scientific">Dryococelus australis</name>
    <dbReference type="NCBI Taxonomy" id="614101"/>
    <lineage>
        <taxon>Eukaryota</taxon>
        <taxon>Metazoa</taxon>
        <taxon>Ecdysozoa</taxon>
        <taxon>Arthropoda</taxon>
        <taxon>Hexapoda</taxon>
        <taxon>Insecta</taxon>
        <taxon>Pterygota</taxon>
        <taxon>Neoptera</taxon>
        <taxon>Polyneoptera</taxon>
        <taxon>Phasmatodea</taxon>
        <taxon>Verophasmatodea</taxon>
        <taxon>Anareolatae</taxon>
        <taxon>Phasmatidae</taxon>
        <taxon>Eurycanthinae</taxon>
        <taxon>Dryococelus</taxon>
    </lineage>
</organism>
<comment type="caution">
    <text evidence="1">The sequence shown here is derived from an EMBL/GenBank/DDBJ whole genome shotgun (WGS) entry which is preliminary data.</text>
</comment>
<dbReference type="PANTHER" id="PTHR37162:SF1">
    <property type="entry name" value="BED-TYPE DOMAIN-CONTAINING PROTEIN"/>
    <property type="match status" value="1"/>
</dbReference>
<sequence>MGRIVHLVATSENKHKVYCSLCKREFSIAHGESNDCKQHTQTAGHKNNERDVNQLSKINCFFSNTTTSASNMLAGELSLVYHTVKHSVSYNSMDYGNYGNKLTKEIFRDSEMANKLLCSRTKAEAIVKNFLTPKSVKYFVDILSNEDNARKFFSLATDASNYKNLVVRYFDSCEGIQNKLLDFIEQSDETASSIYKLLKQSVEQNGLNLRNASSYCTDNAFVNY</sequence>
<proteinExistence type="predicted"/>
<protein>
    <submittedName>
        <fullName evidence="1">Uncharacterized protein</fullName>
    </submittedName>
</protein>
<gene>
    <name evidence="1" type="ORF">PR048_014513</name>
</gene>
<dbReference type="PANTHER" id="PTHR37162">
    <property type="entry name" value="HAT FAMILY DIMERISATION DOMAINCONTAINING PROTEIN-RELATED"/>
    <property type="match status" value="1"/>
</dbReference>